<keyword evidence="3" id="KW-1185">Reference proteome</keyword>
<feature type="transmembrane region" description="Helical" evidence="1">
    <location>
        <begin position="142"/>
        <end position="159"/>
    </location>
</feature>
<keyword evidence="1" id="KW-0472">Membrane</keyword>
<reference evidence="2" key="2">
    <citation type="submission" date="2018-08" db="UniProtKB">
        <authorList>
            <consortium name="EnsemblPlants"/>
        </authorList>
    </citation>
    <scope>IDENTIFICATION</scope>
    <source>
        <strain evidence="2">Yugu1</strain>
    </source>
</reference>
<keyword evidence="1" id="KW-0812">Transmembrane</keyword>
<accession>K3Z0E2</accession>
<evidence type="ECO:0000313" key="2">
    <source>
        <dbReference type="EnsemblPlants" id="KQL30814"/>
    </source>
</evidence>
<evidence type="ECO:0000313" key="3">
    <source>
        <dbReference type="Proteomes" id="UP000004995"/>
    </source>
</evidence>
<organism evidence="2 3">
    <name type="scientific">Setaria italica</name>
    <name type="common">Foxtail millet</name>
    <name type="synonym">Panicum italicum</name>
    <dbReference type="NCBI Taxonomy" id="4555"/>
    <lineage>
        <taxon>Eukaryota</taxon>
        <taxon>Viridiplantae</taxon>
        <taxon>Streptophyta</taxon>
        <taxon>Embryophyta</taxon>
        <taxon>Tracheophyta</taxon>
        <taxon>Spermatophyta</taxon>
        <taxon>Magnoliopsida</taxon>
        <taxon>Liliopsida</taxon>
        <taxon>Poales</taxon>
        <taxon>Poaceae</taxon>
        <taxon>PACMAD clade</taxon>
        <taxon>Panicoideae</taxon>
        <taxon>Panicodae</taxon>
        <taxon>Paniceae</taxon>
        <taxon>Cenchrinae</taxon>
        <taxon>Setaria</taxon>
    </lineage>
</organism>
<dbReference type="HOGENOM" id="CLU_1178037_0_0_1"/>
<reference evidence="3" key="1">
    <citation type="journal article" date="2012" name="Nat. Biotechnol.">
        <title>Reference genome sequence of the model plant Setaria.</title>
        <authorList>
            <person name="Bennetzen J.L."/>
            <person name="Schmutz J."/>
            <person name="Wang H."/>
            <person name="Percifield R."/>
            <person name="Hawkins J."/>
            <person name="Pontaroli A.C."/>
            <person name="Estep M."/>
            <person name="Feng L."/>
            <person name="Vaughn J.N."/>
            <person name="Grimwood J."/>
            <person name="Jenkins J."/>
            <person name="Barry K."/>
            <person name="Lindquist E."/>
            <person name="Hellsten U."/>
            <person name="Deshpande S."/>
            <person name="Wang X."/>
            <person name="Wu X."/>
            <person name="Mitros T."/>
            <person name="Triplett J."/>
            <person name="Yang X."/>
            <person name="Ye C.Y."/>
            <person name="Mauro-Herrera M."/>
            <person name="Wang L."/>
            <person name="Li P."/>
            <person name="Sharma M."/>
            <person name="Sharma R."/>
            <person name="Ronald P.C."/>
            <person name="Panaud O."/>
            <person name="Kellogg E.A."/>
            <person name="Brutnell T.P."/>
            <person name="Doust A.N."/>
            <person name="Tuskan G.A."/>
            <person name="Rokhsar D."/>
            <person name="Devos K.M."/>
        </authorList>
    </citation>
    <scope>NUCLEOTIDE SEQUENCE [LARGE SCALE GENOMIC DNA]</scope>
    <source>
        <strain evidence="3">cv. Yugu1</strain>
    </source>
</reference>
<dbReference type="eggNOG" id="ENOG502R5I1">
    <property type="taxonomic scope" value="Eukaryota"/>
</dbReference>
<dbReference type="OMA" id="WDPDIAD"/>
<name>K3Z0E2_SETIT</name>
<feature type="transmembrane region" description="Helical" evidence="1">
    <location>
        <begin position="79"/>
        <end position="100"/>
    </location>
</feature>
<dbReference type="AlphaFoldDB" id="K3Z0E2"/>
<dbReference type="Proteomes" id="UP000004995">
    <property type="component" value="Unassembled WGS sequence"/>
</dbReference>
<dbReference type="Gramene" id="KQL30814">
    <property type="protein sequence ID" value="KQL30814"/>
    <property type="gene ID" value="SETIT_020005mg"/>
</dbReference>
<protein>
    <submittedName>
        <fullName evidence="2">Uncharacterized protein</fullName>
    </submittedName>
</protein>
<sequence length="236" mass="26716">GTSNLLQMIFDLLTAIENVECDIDDGRITEATITLITGMLSHMSERARSHIISNLALPTSHQRDPQLAHPPQPNNYWRMWRSFMTTIGFSIASNVVLYFLSVGMRLLEQTDEGSNIHCGEPPSAEPQQDVWSKWVIKFTGWLVERVAAPFILIWFVVLIRERVINNENHMLEYEQNGTANVLVNGLSRAFFLAIRGFPGIRDPELWARLASVLVDVLGAAFLWWMGGHWDPDIADG</sequence>
<dbReference type="InParanoid" id="K3Z0E2"/>
<proteinExistence type="predicted"/>
<dbReference type="EMBL" id="AGNK02000471">
    <property type="status" value="NOT_ANNOTATED_CDS"/>
    <property type="molecule type" value="Genomic_DNA"/>
</dbReference>
<feature type="transmembrane region" description="Helical" evidence="1">
    <location>
        <begin position="205"/>
        <end position="226"/>
    </location>
</feature>
<dbReference type="EnsemblPlants" id="KQL30814">
    <property type="protein sequence ID" value="KQL30814"/>
    <property type="gene ID" value="SETIT_020005mg"/>
</dbReference>
<keyword evidence="1" id="KW-1133">Transmembrane helix</keyword>
<evidence type="ECO:0000256" key="1">
    <source>
        <dbReference type="SAM" id="Phobius"/>
    </source>
</evidence>